<evidence type="ECO:0000313" key="1">
    <source>
        <dbReference type="EMBL" id="KAJ1948116.1"/>
    </source>
</evidence>
<keyword evidence="2" id="KW-1185">Reference proteome</keyword>
<comment type="caution">
    <text evidence="1">The sequence shown here is derived from an EMBL/GenBank/DDBJ whole genome shotgun (WGS) entry which is preliminary data.</text>
</comment>
<reference evidence="1" key="1">
    <citation type="submission" date="2022-07" db="EMBL/GenBank/DDBJ databases">
        <title>Phylogenomic reconstructions and comparative analyses of Kickxellomycotina fungi.</title>
        <authorList>
            <person name="Reynolds N.K."/>
            <person name="Stajich J.E."/>
            <person name="Barry K."/>
            <person name="Grigoriev I.V."/>
            <person name="Crous P."/>
            <person name="Smith M.E."/>
        </authorList>
    </citation>
    <scope>NUCLEOTIDE SEQUENCE</scope>
    <source>
        <strain evidence="1">NRRL 5244</strain>
    </source>
</reference>
<name>A0ACC1JD48_9FUNG</name>
<organism evidence="1 2">
    <name type="scientific">Linderina macrospora</name>
    <dbReference type="NCBI Taxonomy" id="4868"/>
    <lineage>
        <taxon>Eukaryota</taxon>
        <taxon>Fungi</taxon>
        <taxon>Fungi incertae sedis</taxon>
        <taxon>Zoopagomycota</taxon>
        <taxon>Kickxellomycotina</taxon>
        <taxon>Kickxellomycetes</taxon>
        <taxon>Kickxellales</taxon>
        <taxon>Kickxellaceae</taxon>
        <taxon>Linderina</taxon>
    </lineage>
</organism>
<gene>
    <name evidence="1" type="ORF">FBU59_001743</name>
</gene>
<proteinExistence type="predicted"/>
<evidence type="ECO:0000313" key="2">
    <source>
        <dbReference type="Proteomes" id="UP001150603"/>
    </source>
</evidence>
<sequence length="316" mass="35103">MPETVTIIGATGIQGGSVLASLYDSPDKYRLRGVTRNIDSDRVKELRAQFPSVEWVSADNSDPESLCQAFKDTDIVFANTNYISPEILAQIDAGDLDAEFKQGKNIVDAAIAVGVKHIVYSSLESPSKGSNGKHANVYELEGKNKIEQYVRSQSDKIKGYFVYAGFYYQNLVVSATWTTTINSDGVEVPTVRFSFPLPEDAKVPHVDIERDLGNAVRLIVDNREEYEGKIVAAVGEVCTPGEITEAYTRITGVPAVYVNDKFPDFDRPEIYAMMDYFVEFGGYNVPNVVGGRDVSPRPFVTVDQFWKNHSDFRPPQ</sequence>
<protein>
    <submittedName>
        <fullName evidence="1">Uncharacterized protein</fullName>
    </submittedName>
</protein>
<dbReference type="EMBL" id="JANBPW010000833">
    <property type="protein sequence ID" value="KAJ1948116.1"/>
    <property type="molecule type" value="Genomic_DNA"/>
</dbReference>
<dbReference type="Proteomes" id="UP001150603">
    <property type="component" value="Unassembled WGS sequence"/>
</dbReference>
<accession>A0ACC1JD48</accession>